<keyword evidence="2" id="KW-0547">Nucleotide-binding</keyword>
<dbReference type="GO" id="GO:0003724">
    <property type="term" value="F:RNA helicase activity"/>
    <property type="evidence" value="ECO:0007669"/>
    <property type="project" value="UniProtKB-EC"/>
</dbReference>
<dbReference type="SMART" id="SM00487">
    <property type="entry name" value="DEXDc"/>
    <property type="match status" value="1"/>
</dbReference>
<reference evidence="8" key="1">
    <citation type="journal article" date="2020" name="Nature">
        <title>Giant virus diversity and host interactions through global metagenomics.</title>
        <authorList>
            <person name="Schulz F."/>
            <person name="Roux S."/>
            <person name="Paez-Espino D."/>
            <person name="Jungbluth S."/>
            <person name="Walsh D.A."/>
            <person name="Denef V.J."/>
            <person name="McMahon K.D."/>
            <person name="Konstantinidis K.T."/>
            <person name="Eloe-Fadrosh E.A."/>
            <person name="Kyrpides N.C."/>
            <person name="Woyke T."/>
        </authorList>
    </citation>
    <scope>NUCLEOTIDE SEQUENCE</scope>
    <source>
        <strain evidence="8">GVMAG-M-3300010160-60</strain>
    </source>
</reference>
<evidence type="ECO:0000256" key="3">
    <source>
        <dbReference type="ARBA" id="ARBA00022801"/>
    </source>
</evidence>
<evidence type="ECO:0000256" key="1">
    <source>
        <dbReference type="ARBA" id="ARBA00012552"/>
    </source>
</evidence>
<dbReference type="PANTHER" id="PTHR47958">
    <property type="entry name" value="ATP-DEPENDENT RNA HELICASE DBP3"/>
    <property type="match status" value="1"/>
</dbReference>
<dbReference type="SMART" id="SM00490">
    <property type="entry name" value="HELICc"/>
    <property type="match status" value="1"/>
</dbReference>
<dbReference type="EMBL" id="MN739132">
    <property type="protein sequence ID" value="QHS90307.1"/>
    <property type="molecule type" value="Genomic_DNA"/>
</dbReference>
<evidence type="ECO:0000256" key="4">
    <source>
        <dbReference type="ARBA" id="ARBA00022806"/>
    </source>
</evidence>
<evidence type="ECO:0000256" key="5">
    <source>
        <dbReference type="ARBA" id="ARBA00022840"/>
    </source>
</evidence>
<evidence type="ECO:0000313" key="8">
    <source>
        <dbReference type="EMBL" id="QHS90307.1"/>
    </source>
</evidence>
<dbReference type="EC" id="3.6.4.13" evidence="1"/>
<dbReference type="Gene3D" id="3.40.50.300">
    <property type="entry name" value="P-loop containing nucleotide triphosphate hydrolases"/>
    <property type="match status" value="2"/>
</dbReference>
<dbReference type="InterPro" id="IPR014001">
    <property type="entry name" value="Helicase_ATP-bd"/>
</dbReference>
<dbReference type="GO" id="GO:0005524">
    <property type="term" value="F:ATP binding"/>
    <property type="evidence" value="ECO:0007669"/>
    <property type="project" value="UniProtKB-KW"/>
</dbReference>
<sequence length="437" mass="49838">MTSETTEYIEEVSDKMKQVIITNQVVSVDSDETTELPEKIDDFEDMIDILGLELFRAVGEYGLKKPSDIQSRTIHIMKEKYDLIAQAPAGGGKTIAFILGSYCNINVDECYPQVLIVAPTRLLASQIAVVSDVFAKYINVKVSKCIGGYKTQSGNIKEIQKSHVIVGTPGRIYELMSKNVFNGLKINTLIMDEADVLLQANFWNDIEKIITHTSKKTQICLFSATFTKDILLLTEKFLHDPYRITVEKEQLSTKQVKQYKVDLENDKQKYGTLKDLFGKLIFTQMIIFVKSVYIAEDLRNKLMAQDIAVGLVHGDMPSDERENVLKEFRLSYLKIMITTDVMCRGIDIDDLRLVINYDMTNDEETYIHRIGRSGRYGGQGVAITFCTFKDSYKINILNREYKLDIQDMPMPEEINEYLVGIKPSDNKVLSSKNYSYD</sequence>
<protein>
    <recommendedName>
        <fullName evidence="1">RNA helicase</fullName>
        <ecNumber evidence="1">3.6.4.13</ecNumber>
    </recommendedName>
</protein>
<dbReference type="Pfam" id="PF00270">
    <property type="entry name" value="DEAD"/>
    <property type="match status" value="1"/>
</dbReference>
<dbReference type="InterPro" id="IPR027417">
    <property type="entry name" value="P-loop_NTPase"/>
</dbReference>
<keyword evidence="5" id="KW-0067">ATP-binding</keyword>
<dbReference type="InterPro" id="IPR001650">
    <property type="entry name" value="Helicase_C-like"/>
</dbReference>
<dbReference type="SUPFAM" id="SSF52540">
    <property type="entry name" value="P-loop containing nucleoside triphosphate hydrolases"/>
    <property type="match status" value="1"/>
</dbReference>
<evidence type="ECO:0000259" key="7">
    <source>
        <dbReference type="PROSITE" id="PS51194"/>
    </source>
</evidence>
<dbReference type="GO" id="GO:0003676">
    <property type="term" value="F:nucleic acid binding"/>
    <property type="evidence" value="ECO:0007669"/>
    <property type="project" value="InterPro"/>
</dbReference>
<keyword evidence="4" id="KW-0347">Helicase</keyword>
<accession>A0A6C0BDF8</accession>
<dbReference type="CDD" id="cd00268">
    <property type="entry name" value="DEADc"/>
    <property type="match status" value="1"/>
</dbReference>
<dbReference type="InterPro" id="IPR044742">
    <property type="entry name" value="DEAD/DEAH_RhlB"/>
</dbReference>
<name>A0A6C0BDF8_9ZZZZ</name>
<dbReference type="CDD" id="cd18787">
    <property type="entry name" value="SF2_C_DEAD"/>
    <property type="match status" value="1"/>
</dbReference>
<organism evidence="8">
    <name type="scientific">viral metagenome</name>
    <dbReference type="NCBI Taxonomy" id="1070528"/>
    <lineage>
        <taxon>unclassified sequences</taxon>
        <taxon>metagenomes</taxon>
        <taxon>organismal metagenomes</taxon>
    </lineage>
</organism>
<dbReference type="InterPro" id="IPR011545">
    <property type="entry name" value="DEAD/DEAH_box_helicase_dom"/>
</dbReference>
<keyword evidence="3" id="KW-0378">Hydrolase</keyword>
<evidence type="ECO:0000256" key="2">
    <source>
        <dbReference type="ARBA" id="ARBA00022741"/>
    </source>
</evidence>
<dbReference type="PROSITE" id="PS51194">
    <property type="entry name" value="HELICASE_CTER"/>
    <property type="match status" value="1"/>
</dbReference>
<evidence type="ECO:0000259" key="6">
    <source>
        <dbReference type="PROSITE" id="PS51192"/>
    </source>
</evidence>
<feature type="domain" description="Helicase ATP-binding" evidence="6">
    <location>
        <begin position="74"/>
        <end position="244"/>
    </location>
</feature>
<dbReference type="AlphaFoldDB" id="A0A6C0BDF8"/>
<dbReference type="PROSITE" id="PS51192">
    <property type="entry name" value="HELICASE_ATP_BIND_1"/>
    <property type="match status" value="1"/>
</dbReference>
<feature type="domain" description="Helicase C-terminal" evidence="7">
    <location>
        <begin position="272"/>
        <end position="416"/>
    </location>
</feature>
<dbReference type="Pfam" id="PF00271">
    <property type="entry name" value="Helicase_C"/>
    <property type="match status" value="1"/>
</dbReference>
<proteinExistence type="predicted"/>